<gene>
    <name evidence="2" type="ORF">TRIP_D50042</name>
</gene>
<accession>A0A653AKW4</accession>
<evidence type="ECO:0000256" key="1">
    <source>
        <dbReference type="SAM" id="Phobius"/>
    </source>
</evidence>
<proteinExistence type="predicted"/>
<reference evidence="2" key="1">
    <citation type="submission" date="2018-07" db="EMBL/GenBank/DDBJ databases">
        <authorList>
            <consortium name="Genoscope - CEA"/>
            <person name="William W."/>
        </authorList>
    </citation>
    <scope>NUCLEOTIDE SEQUENCE</scope>
    <source>
        <strain evidence="2">IK1</strain>
    </source>
</reference>
<organism evidence="2">
    <name type="scientific">uncultured Paludibacter sp</name>
    <dbReference type="NCBI Taxonomy" id="497635"/>
    <lineage>
        <taxon>Bacteria</taxon>
        <taxon>Pseudomonadati</taxon>
        <taxon>Bacteroidota</taxon>
        <taxon>Bacteroidia</taxon>
        <taxon>Bacteroidales</taxon>
        <taxon>Paludibacteraceae</taxon>
        <taxon>Paludibacter</taxon>
        <taxon>environmental samples</taxon>
    </lineage>
</organism>
<evidence type="ECO:0000313" key="2">
    <source>
        <dbReference type="EMBL" id="VBB48678.1"/>
    </source>
</evidence>
<feature type="transmembrane region" description="Helical" evidence="1">
    <location>
        <begin position="46"/>
        <end position="68"/>
    </location>
</feature>
<keyword evidence="1" id="KW-1133">Transmembrane helix</keyword>
<dbReference type="EMBL" id="UPXZ01000042">
    <property type="protein sequence ID" value="VBB48678.1"/>
    <property type="molecule type" value="Genomic_DNA"/>
</dbReference>
<dbReference type="AlphaFoldDB" id="A0A653AKW4"/>
<protein>
    <submittedName>
        <fullName evidence="2">Uncharacterized protein</fullName>
    </submittedName>
</protein>
<feature type="transmembrane region" description="Helical" evidence="1">
    <location>
        <begin position="75"/>
        <end position="93"/>
    </location>
</feature>
<feature type="transmembrane region" description="Helical" evidence="1">
    <location>
        <begin position="7"/>
        <end position="26"/>
    </location>
</feature>
<keyword evidence="1" id="KW-0472">Membrane</keyword>
<name>A0A653AKW4_9BACT</name>
<keyword evidence="1" id="KW-0812">Transmembrane</keyword>
<sequence>MKLFNNFISGFIIGLVLPALFIWIYLTRFYPSESNVWEIVSQLYPSILLGKLLMLSIFPDMILGFIFYKKDSFRIASGIITGGILYLIAAIFMM</sequence>